<evidence type="ECO:0000256" key="1">
    <source>
        <dbReference type="ARBA" id="ARBA00004141"/>
    </source>
</evidence>
<keyword evidence="4 6" id="KW-1133">Transmembrane helix</keyword>
<dbReference type="GO" id="GO:0016020">
    <property type="term" value="C:membrane"/>
    <property type="evidence" value="ECO:0000318"/>
    <property type="project" value="GO_Central"/>
</dbReference>
<dbReference type="InParanoid" id="A0A2K2CP52"/>
<dbReference type="InterPro" id="IPR000109">
    <property type="entry name" value="POT_fam"/>
</dbReference>
<evidence type="ECO:0000313" key="8">
    <source>
        <dbReference type="EnsemblPlants" id="PNT63796"/>
    </source>
</evidence>
<keyword evidence="9" id="KW-1185">Reference proteome</keyword>
<protein>
    <recommendedName>
        <fullName evidence="10">Major facilitator superfamily (MFS) profile domain-containing protein</fullName>
    </recommendedName>
</protein>
<dbReference type="FunCoup" id="A0A2K2CP52">
    <property type="interactions" value="5"/>
</dbReference>
<keyword evidence="3 6" id="KW-0812">Transmembrane</keyword>
<dbReference type="Gene3D" id="1.20.1250.20">
    <property type="entry name" value="MFS general substrate transporter like domains"/>
    <property type="match status" value="1"/>
</dbReference>
<feature type="transmembrane region" description="Helical" evidence="6">
    <location>
        <begin position="283"/>
        <end position="302"/>
    </location>
</feature>
<dbReference type="Gramene" id="PNT63796">
    <property type="protein sequence ID" value="PNT63796"/>
    <property type="gene ID" value="BRADI_4g21106v3"/>
</dbReference>
<evidence type="ECO:0008006" key="10">
    <source>
        <dbReference type="Google" id="ProtNLM"/>
    </source>
</evidence>
<dbReference type="EMBL" id="CM000883">
    <property type="protein sequence ID" value="PNT63796.1"/>
    <property type="molecule type" value="Genomic_DNA"/>
</dbReference>
<feature type="transmembrane region" description="Helical" evidence="6">
    <location>
        <begin position="47"/>
        <end position="68"/>
    </location>
</feature>
<evidence type="ECO:0000313" key="7">
    <source>
        <dbReference type="EMBL" id="PNT63796.1"/>
    </source>
</evidence>
<gene>
    <name evidence="7" type="ORF">BRADI_4g21106v3</name>
</gene>
<feature type="transmembrane region" description="Helical" evidence="6">
    <location>
        <begin position="166"/>
        <end position="191"/>
    </location>
</feature>
<feature type="transmembrane region" description="Helical" evidence="6">
    <location>
        <begin position="333"/>
        <end position="350"/>
    </location>
</feature>
<dbReference type="InterPro" id="IPR036259">
    <property type="entry name" value="MFS_trans_sf"/>
</dbReference>
<comment type="similarity">
    <text evidence="2">Belongs to the major facilitator superfamily. Proton-dependent oligopeptide transporter (POT/PTR) (TC 2.A.17) family.</text>
</comment>
<dbReference type="Proteomes" id="UP000008810">
    <property type="component" value="Chromosome 4"/>
</dbReference>
<dbReference type="Pfam" id="PF00854">
    <property type="entry name" value="PTR2"/>
    <property type="match status" value="2"/>
</dbReference>
<dbReference type="PANTHER" id="PTHR11654">
    <property type="entry name" value="OLIGOPEPTIDE TRANSPORTER-RELATED"/>
    <property type="match status" value="1"/>
</dbReference>
<dbReference type="ExpressionAtlas" id="A0A2K2CP52">
    <property type="expression patterns" value="baseline"/>
</dbReference>
<evidence type="ECO:0000256" key="3">
    <source>
        <dbReference type="ARBA" id="ARBA00022692"/>
    </source>
</evidence>
<feature type="transmembrane region" description="Helical" evidence="6">
    <location>
        <begin position="463"/>
        <end position="482"/>
    </location>
</feature>
<name>A0A2K2CP52_BRADI</name>
<evidence type="ECO:0000313" key="9">
    <source>
        <dbReference type="Proteomes" id="UP000008810"/>
    </source>
</evidence>
<dbReference type="GO" id="GO:0055085">
    <property type="term" value="P:transmembrane transport"/>
    <property type="evidence" value="ECO:0000318"/>
    <property type="project" value="GO_Central"/>
</dbReference>
<dbReference type="AlphaFoldDB" id="A0A2K2CP52"/>
<evidence type="ECO:0000256" key="4">
    <source>
        <dbReference type="ARBA" id="ARBA00022989"/>
    </source>
</evidence>
<reference evidence="7" key="2">
    <citation type="submission" date="2017-06" db="EMBL/GenBank/DDBJ databases">
        <title>WGS assembly of Brachypodium distachyon.</title>
        <authorList>
            <consortium name="The International Brachypodium Initiative"/>
            <person name="Lucas S."/>
            <person name="Harmon-Smith M."/>
            <person name="Lail K."/>
            <person name="Tice H."/>
            <person name="Grimwood J."/>
            <person name="Bruce D."/>
            <person name="Barry K."/>
            <person name="Shu S."/>
            <person name="Lindquist E."/>
            <person name="Wang M."/>
            <person name="Pitluck S."/>
            <person name="Vogel J.P."/>
            <person name="Garvin D.F."/>
            <person name="Mockler T.C."/>
            <person name="Schmutz J."/>
            <person name="Rokhsar D."/>
            <person name="Bevan M.W."/>
        </authorList>
    </citation>
    <scope>NUCLEOTIDE SEQUENCE</scope>
    <source>
        <strain evidence="7">Bd21</strain>
    </source>
</reference>
<sequence length="515" mass="56934">MNLVRYLRGTMHMGVAEASTTASNFFVALQMFSVRAAFLTDSCIKRVCAVLIFGPIEILGYILLTIQAHVPSLHPPPCRRDHQRRNLRAIHGSNLSLLLLGLYLIPIGNGAARACLPALGGDQFDTADPAEQRQETSFFNWYTFAVSSGGFLGLVLIVWVENKQGWDIGFAVCALCVLLGMLIWIAGFPFYRNQLPGGSAMTRMLQVLVVAFKKRNVELPKDTSELKQMNQDDRNNGLEELERTSGFQCLEKSAIDTGEMGPWSLCMVTEVEETKIVLRMVPIFLSAILGYIPVPLILNFTVQQGNTMLFLIPTVFTRWITGYVGGVTHLQRIGIGFLSATLATGIAALVETKRKRVAEENGLMDAATGIPISVFWLTVQFFILGVVDVTSFVGLLEFFYSEASTGMKSVGSSIFYCILEVSAWLGSLLIQVPNQVTRRGDGAEAATGWLDGTNLNMGKLDRFYWLLAVLELVAFFIYMFFARRYEYRNNQRAVDNTGDIKAPLAPEGAVGDLII</sequence>
<feature type="transmembrane region" description="Helical" evidence="6">
    <location>
        <begin position="370"/>
        <end position="398"/>
    </location>
</feature>
<proteinExistence type="inferred from homology"/>
<accession>A0A2K2CP52</accession>
<dbReference type="OrthoDB" id="8904098at2759"/>
<comment type="subcellular location">
    <subcellularLocation>
        <location evidence="1">Membrane</location>
        <topology evidence="1">Multi-pass membrane protein</topology>
    </subcellularLocation>
</comment>
<feature type="transmembrane region" description="Helical" evidence="6">
    <location>
        <begin position="139"/>
        <end position="160"/>
    </location>
</feature>
<reference evidence="7 8" key="1">
    <citation type="journal article" date="2010" name="Nature">
        <title>Genome sequencing and analysis of the model grass Brachypodium distachyon.</title>
        <authorList>
            <consortium name="International Brachypodium Initiative"/>
        </authorList>
    </citation>
    <scope>NUCLEOTIDE SEQUENCE [LARGE SCALE GENOMIC DNA]</scope>
    <source>
        <strain evidence="7 8">Bd21</strain>
    </source>
</reference>
<dbReference type="SUPFAM" id="SSF103473">
    <property type="entry name" value="MFS general substrate transporter"/>
    <property type="match status" value="1"/>
</dbReference>
<dbReference type="GO" id="GO:0022857">
    <property type="term" value="F:transmembrane transporter activity"/>
    <property type="evidence" value="ECO:0000318"/>
    <property type="project" value="GO_Central"/>
</dbReference>
<dbReference type="EnsemblPlants" id="PNT63796">
    <property type="protein sequence ID" value="PNT63796"/>
    <property type="gene ID" value="BRADI_4g21106v3"/>
</dbReference>
<evidence type="ECO:0000256" key="2">
    <source>
        <dbReference type="ARBA" id="ARBA00005982"/>
    </source>
</evidence>
<feature type="transmembrane region" description="Helical" evidence="6">
    <location>
        <begin position="410"/>
        <end position="430"/>
    </location>
</feature>
<keyword evidence="5 6" id="KW-0472">Membrane</keyword>
<organism evidence="7">
    <name type="scientific">Brachypodium distachyon</name>
    <name type="common">Purple false brome</name>
    <name type="synonym">Trachynia distachya</name>
    <dbReference type="NCBI Taxonomy" id="15368"/>
    <lineage>
        <taxon>Eukaryota</taxon>
        <taxon>Viridiplantae</taxon>
        <taxon>Streptophyta</taxon>
        <taxon>Embryophyta</taxon>
        <taxon>Tracheophyta</taxon>
        <taxon>Spermatophyta</taxon>
        <taxon>Magnoliopsida</taxon>
        <taxon>Liliopsida</taxon>
        <taxon>Poales</taxon>
        <taxon>Poaceae</taxon>
        <taxon>BOP clade</taxon>
        <taxon>Pooideae</taxon>
        <taxon>Stipodae</taxon>
        <taxon>Brachypodieae</taxon>
        <taxon>Brachypodium</taxon>
    </lineage>
</organism>
<reference evidence="8" key="3">
    <citation type="submission" date="2018-08" db="UniProtKB">
        <authorList>
            <consortium name="EnsemblPlants"/>
        </authorList>
    </citation>
    <scope>IDENTIFICATION</scope>
    <source>
        <strain evidence="8">cv. Bd21</strain>
    </source>
</reference>
<evidence type="ECO:0000256" key="6">
    <source>
        <dbReference type="SAM" id="Phobius"/>
    </source>
</evidence>
<feature type="transmembrane region" description="Helical" evidence="6">
    <location>
        <begin position="308"/>
        <end position="326"/>
    </location>
</feature>
<evidence type="ECO:0000256" key="5">
    <source>
        <dbReference type="ARBA" id="ARBA00023136"/>
    </source>
</evidence>